<dbReference type="PANTHER" id="PTHR40980">
    <property type="entry name" value="PLUG DOMAIN-CONTAINING PROTEIN"/>
    <property type="match status" value="1"/>
</dbReference>
<reference evidence="7 8" key="1">
    <citation type="submission" date="2017-06" db="EMBL/GenBank/DDBJ databases">
        <authorList>
            <person name="Kim H.J."/>
            <person name="Triplett B.A."/>
        </authorList>
    </citation>
    <scope>NUCLEOTIDE SEQUENCE [LARGE SCALE GENOMIC DNA]</scope>
    <source>
        <strain evidence="7 8">DSM 25597</strain>
    </source>
</reference>
<dbReference type="GO" id="GO:0009279">
    <property type="term" value="C:cell outer membrane"/>
    <property type="evidence" value="ECO:0007669"/>
    <property type="project" value="UniProtKB-SubCell"/>
</dbReference>
<evidence type="ECO:0000256" key="1">
    <source>
        <dbReference type="ARBA" id="ARBA00004442"/>
    </source>
</evidence>
<evidence type="ECO:0000256" key="3">
    <source>
        <dbReference type="ARBA" id="ARBA00023237"/>
    </source>
</evidence>
<evidence type="ECO:0000313" key="7">
    <source>
        <dbReference type="EMBL" id="SNS34699.1"/>
    </source>
</evidence>
<dbReference type="Pfam" id="PF07715">
    <property type="entry name" value="Plug"/>
    <property type="match status" value="1"/>
</dbReference>
<keyword evidence="7" id="KW-0675">Receptor</keyword>
<organism evidence="7 8">
    <name type="scientific">Dokdonia pacifica</name>
    <dbReference type="NCBI Taxonomy" id="1627892"/>
    <lineage>
        <taxon>Bacteria</taxon>
        <taxon>Pseudomonadati</taxon>
        <taxon>Bacteroidota</taxon>
        <taxon>Flavobacteriia</taxon>
        <taxon>Flavobacteriales</taxon>
        <taxon>Flavobacteriaceae</taxon>
        <taxon>Dokdonia</taxon>
    </lineage>
</organism>
<dbReference type="Proteomes" id="UP000198379">
    <property type="component" value="Unassembled WGS sequence"/>
</dbReference>
<accession>A0A239DR70</accession>
<keyword evidence="4" id="KW-0732">Signal</keyword>
<feature type="domain" description="TonB-dependent receptor plug" evidence="5">
    <location>
        <begin position="139"/>
        <end position="216"/>
    </location>
</feature>
<dbReference type="InterPro" id="IPR012910">
    <property type="entry name" value="Plug_dom"/>
</dbReference>
<evidence type="ECO:0000256" key="2">
    <source>
        <dbReference type="ARBA" id="ARBA00023136"/>
    </source>
</evidence>
<evidence type="ECO:0000259" key="6">
    <source>
        <dbReference type="Pfam" id="PF14905"/>
    </source>
</evidence>
<dbReference type="EMBL" id="FZNY01000012">
    <property type="protein sequence ID" value="SNS34699.1"/>
    <property type="molecule type" value="Genomic_DNA"/>
</dbReference>
<dbReference type="InterPro" id="IPR037066">
    <property type="entry name" value="Plug_dom_sf"/>
</dbReference>
<dbReference type="InterPro" id="IPR036942">
    <property type="entry name" value="Beta-barrel_TonB_sf"/>
</dbReference>
<dbReference type="Gene3D" id="2.60.40.1120">
    <property type="entry name" value="Carboxypeptidase-like, regulatory domain"/>
    <property type="match status" value="1"/>
</dbReference>
<evidence type="ECO:0000313" key="8">
    <source>
        <dbReference type="Proteomes" id="UP000198379"/>
    </source>
</evidence>
<proteinExistence type="predicted"/>
<evidence type="ECO:0000259" key="5">
    <source>
        <dbReference type="Pfam" id="PF07715"/>
    </source>
</evidence>
<dbReference type="Gene3D" id="2.40.170.20">
    <property type="entry name" value="TonB-dependent receptor, beta-barrel domain"/>
    <property type="match status" value="1"/>
</dbReference>
<dbReference type="OrthoDB" id="8764943at2"/>
<name>A0A239DR70_9FLAO</name>
<dbReference type="Pfam" id="PF13715">
    <property type="entry name" value="CarbopepD_reg_2"/>
    <property type="match status" value="1"/>
</dbReference>
<dbReference type="PANTHER" id="PTHR40980:SF4">
    <property type="entry name" value="TONB-DEPENDENT RECEPTOR-LIKE BETA-BARREL DOMAIN-CONTAINING PROTEIN"/>
    <property type="match status" value="1"/>
</dbReference>
<evidence type="ECO:0000256" key="4">
    <source>
        <dbReference type="SAM" id="SignalP"/>
    </source>
</evidence>
<sequence length="797" mass="88899">MNTRTLFLVLFFIVSAFAKAQTLQGTVVAESQEPLPYVNVIINAVDGTLVKAAITNEQGVFRIADLAPDTYTLVLSFVGYTTVEQTITITSTPRILPAIQLPLATESLEEVTVVAQKPIIQVEPDKTVFNVAGTVSSAGNNGIELLRKAPGVRLDNNNNVIVEGKTGVLIYIDGRQSFLQGDDLTAYLQALQADTIESIEIITQPSARYDAAGNAGIINIRLKREKGLGTRGSISSTVTVGDYLRTNNSVSLTSRLKKWNLYGTYSNYLGRSTSFIDLFRIQGDKIFDSQTDSELDGFSNNIRFGADHYLTKRSTIGGVITANFNDTESFSNSQTPIIDRNTGVIDSILRAPNSSENTTVNVGVNLNYRYQDTTGTTFSADVDYGRYTRDRLNNQPNFYVTPSGEILNENITLQDTPITIDIYAAKADYEQKLGKGVFETGVKASKVRTDNIFDFFNIINGTNILNVERSNEFIYDEKIYAAYAKYNAGTGKWKFQGGLRVEHTDSQGDLIAATETNNESVNRTYTDLFPSAGLTYAANRNNSFALNYSRRIQRPNYQDLNPFEYQIDELSFRRGNPFLQPQYTNNVKLSHTYKYTLTTSFSYSYVSDFFAQVTEAIGDSRNFLSTRNVADQEVYNISVSYPFKVNSWWSVYANVYGSYNVFTATNDAFISTSQETFGFYAQNTIRLPKDFKLEVSGWYSSPSIWGGTYETESIGSLNLAVQKTWKQWTGKITINDVLYTIPWNGTTQFGDLFIDGRGGSDSRNVNFYLQYAFGNNDVKKARKRNGSLEDEKGRIGG</sequence>
<dbReference type="RefSeq" id="WP_089373872.1">
    <property type="nucleotide sequence ID" value="NZ_BMEP01000011.1"/>
</dbReference>
<dbReference type="SUPFAM" id="SSF56935">
    <property type="entry name" value="Porins"/>
    <property type="match status" value="1"/>
</dbReference>
<dbReference type="Gene3D" id="2.170.130.10">
    <property type="entry name" value="TonB-dependent receptor, plug domain"/>
    <property type="match status" value="1"/>
</dbReference>
<comment type="subcellular location">
    <subcellularLocation>
        <location evidence="1">Cell outer membrane</location>
    </subcellularLocation>
</comment>
<feature type="signal peptide" evidence="4">
    <location>
        <begin position="1"/>
        <end position="20"/>
    </location>
</feature>
<dbReference type="InterPro" id="IPR041700">
    <property type="entry name" value="OMP_b-brl_3"/>
</dbReference>
<gene>
    <name evidence="7" type="ORF">SAMN06265376_11213</name>
</gene>
<keyword evidence="3" id="KW-0998">Cell outer membrane</keyword>
<protein>
    <submittedName>
        <fullName evidence="7">Outer membrane receptor proteins, mostly Fe transport</fullName>
    </submittedName>
</protein>
<dbReference type="InterPro" id="IPR008969">
    <property type="entry name" value="CarboxyPept-like_regulatory"/>
</dbReference>
<feature type="domain" description="Outer membrane protein beta-barrel" evidence="6">
    <location>
        <begin position="372"/>
        <end position="771"/>
    </location>
</feature>
<dbReference type="Pfam" id="PF14905">
    <property type="entry name" value="OMP_b-brl_3"/>
    <property type="match status" value="1"/>
</dbReference>
<keyword evidence="2" id="KW-0472">Membrane</keyword>
<keyword evidence="8" id="KW-1185">Reference proteome</keyword>
<feature type="chain" id="PRO_5013212344" evidence="4">
    <location>
        <begin position="21"/>
        <end position="797"/>
    </location>
</feature>
<dbReference type="SUPFAM" id="SSF49464">
    <property type="entry name" value="Carboxypeptidase regulatory domain-like"/>
    <property type="match status" value="1"/>
</dbReference>
<dbReference type="AlphaFoldDB" id="A0A239DR70"/>